<dbReference type="OrthoDB" id="80045at2157"/>
<evidence type="ECO:0000256" key="1">
    <source>
        <dbReference type="SAM" id="Coils"/>
    </source>
</evidence>
<sequence>MFIANLSGIFLYKDLPKQYQRFVQFKASIEKREEIKPDDAIAVLDIVGVPETHHILFLDQYKDIEEVKAELKEAEAKVNYTTLKIIKNHLK</sequence>
<feature type="coiled-coil region" evidence="1">
    <location>
        <begin position="57"/>
        <end position="84"/>
    </location>
</feature>
<organism evidence="2 3">
    <name type="scientific">Methanobrevibacter curvatus</name>
    <dbReference type="NCBI Taxonomy" id="49547"/>
    <lineage>
        <taxon>Archaea</taxon>
        <taxon>Methanobacteriati</taxon>
        <taxon>Methanobacteriota</taxon>
        <taxon>Methanomada group</taxon>
        <taxon>Methanobacteria</taxon>
        <taxon>Methanobacteriales</taxon>
        <taxon>Methanobacteriaceae</taxon>
        <taxon>Methanobrevibacter</taxon>
    </lineage>
</organism>
<dbReference type="Proteomes" id="UP000077245">
    <property type="component" value="Unassembled WGS sequence"/>
</dbReference>
<name>A0A166CBH6_9EURY</name>
<keyword evidence="1" id="KW-0175">Coiled coil</keyword>
<evidence type="ECO:0008006" key="4">
    <source>
        <dbReference type="Google" id="ProtNLM"/>
    </source>
</evidence>
<proteinExistence type="predicted"/>
<dbReference type="AlphaFoldDB" id="A0A166CBH6"/>
<gene>
    <name evidence="2" type="ORF">MBCUR_05590</name>
</gene>
<accession>A0A166CBH6</accession>
<dbReference type="RefSeq" id="WP_067089915.1">
    <property type="nucleotide sequence ID" value="NZ_LWMV01000105.1"/>
</dbReference>
<dbReference type="EMBL" id="LWMV01000105">
    <property type="protein sequence ID" value="KZX14335.1"/>
    <property type="molecule type" value="Genomic_DNA"/>
</dbReference>
<reference evidence="2 3" key="1">
    <citation type="submission" date="2016-04" db="EMBL/GenBank/DDBJ databases">
        <title>Genome sequence of Methanobrevibacter curvatus DSM 11111.</title>
        <authorList>
            <person name="Poehlein A."/>
            <person name="Seedorf H."/>
            <person name="Daniel R."/>
        </authorList>
    </citation>
    <scope>NUCLEOTIDE SEQUENCE [LARGE SCALE GENOMIC DNA]</scope>
    <source>
        <strain evidence="2 3">DSM 11111</strain>
    </source>
</reference>
<dbReference type="InterPro" id="IPR035933">
    <property type="entry name" value="MTH1880"/>
</dbReference>
<dbReference type="Gene3D" id="3.30.160.120">
    <property type="entry name" value="Hypothetical protein MTH1880"/>
    <property type="match status" value="1"/>
</dbReference>
<comment type="caution">
    <text evidence="2">The sequence shown here is derived from an EMBL/GenBank/DDBJ whole genome shotgun (WGS) entry which is preliminary data.</text>
</comment>
<dbReference type="InterPro" id="IPR008032">
    <property type="entry name" value="DUF749"/>
</dbReference>
<dbReference type="PATRIC" id="fig|49547.3.peg.585"/>
<dbReference type="SUPFAM" id="SSF75412">
    <property type="entry name" value="Hypothetical protein MTH1880"/>
    <property type="match status" value="1"/>
</dbReference>
<keyword evidence="3" id="KW-1185">Reference proteome</keyword>
<evidence type="ECO:0000313" key="3">
    <source>
        <dbReference type="Proteomes" id="UP000077245"/>
    </source>
</evidence>
<dbReference type="STRING" id="49547.MBCUR_05590"/>
<evidence type="ECO:0000313" key="2">
    <source>
        <dbReference type="EMBL" id="KZX14335.1"/>
    </source>
</evidence>
<protein>
    <recommendedName>
        <fullName evidence="4">DUF749 domain-containing protein</fullName>
    </recommendedName>
</protein>
<dbReference type="Pfam" id="PF05370">
    <property type="entry name" value="DUF749"/>
    <property type="match status" value="1"/>
</dbReference>